<feature type="non-terminal residue" evidence="2">
    <location>
        <position position="1"/>
    </location>
</feature>
<proteinExistence type="predicted"/>
<accession>A0A392UJQ2</accession>
<comment type="caution">
    <text evidence="2">The sequence shown here is derived from an EMBL/GenBank/DDBJ whole genome shotgun (WGS) entry which is preliminary data.</text>
</comment>
<dbReference type="Proteomes" id="UP000265520">
    <property type="component" value="Unassembled WGS sequence"/>
</dbReference>
<evidence type="ECO:0000313" key="2">
    <source>
        <dbReference type="EMBL" id="MCI73118.1"/>
    </source>
</evidence>
<name>A0A392UJQ2_9FABA</name>
<feature type="non-terminal residue" evidence="2">
    <location>
        <position position="79"/>
    </location>
</feature>
<dbReference type="EMBL" id="LXQA010831727">
    <property type="protein sequence ID" value="MCI73118.1"/>
    <property type="molecule type" value="Genomic_DNA"/>
</dbReference>
<keyword evidence="3" id="KW-1185">Reference proteome</keyword>
<feature type="region of interest" description="Disordered" evidence="1">
    <location>
        <begin position="1"/>
        <end position="23"/>
    </location>
</feature>
<evidence type="ECO:0000313" key="3">
    <source>
        <dbReference type="Proteomes" id="UP000265520"/>
    </source>
</evidence>
<feature type="region of interest" description="Disordered" evidence="1">
    <location>
        <begin position="38"/>
        <end position="79"/>
    </location>
</feature>
<dbReference type="AlphaFoldDB" id="A0A392UJQ2"/>
<protein>
    <submittedName>
        <fullName evidence="2">Uncharacterized protein</fullName>
    </submittedName>
</protein>
<feature type="compositionally biased region" description="Polar residues" evidence="1">
    <location>
        <begin position="1"/>
        <end position="18"/>
    </location>
</feature>
<sequence length="79" mass="8310">LDVSRTNADATLEQSSMSVPVAASDKVTPKIVDESVKEKHDIHDAAQDVEASKNQTNPSAAEDVGTSKELSKQNATTAT</sequence>
<reference evidence="2 3" key="1">
    <citation type="journal article" date="2018" name="Front. Plant Sci.">
        <title>Red Clover (Trifolium pratense) and Zigzag Clover (T. medium) - A Picture of Genomic Similarities and Differences.</title>
        <authorList>
            <person name="Dluhosova J."/>
            <person name="Istvanek J."/>
            <person name="Nedelnik J."/>
            <person name="Repkova J."/>
        </authorList>
    </citation>
    <scope>NUCLEOTIDE SEQUENCE [LARGE SCALE GENOMIC DNA]</scope>
    <source>
        <strain evidence="3">cv. 10/8</strain>
        <tissue evidence="2">Leaf</tissue>
    </source>
</reference>
<organism evidence="2 3">
    <name type="scientific">Trifolium medium</name>
    <dbReference type="NCBI Taxonomy" id="97028"/>
    <lineage>
        <taxon>Eukaryota</taxon>
        <taxon>Viridiplantae</taxon>
        <taxon>Streptophyta</taxon>
        <taxon>Embryophyta</taxon>
        <taxon>Tracheophyta</taxon>
        <taxon>Spermatophyta</taxon>
        <taxon>Magnoliopsida</taxon>
        <taxon>eudicotyledons</taxon>
        <taxon>Gunneridae</taxon>
        <taxon>Pentapetalae</taxon>
        <taxon>rosids</taxon>
        <taxon>fabids</taxon>
        <taxon>Fabales</taxon>
        <taxon>Fabaceae</taxon>
        <taxon>Papilionoideae</taxon>
        <taxon>50 kb inversion clade</taxon>
        <taxon>NPAAA clade</taxon>
        <taxon>Hologalegina</taxon>
        <taxon>IRL clade</taxon>
        <taxon>Trifolieae</taxon>
        <taxon>Trifolium</taxon>
    </lineage>
</organism>
<evidence type="ECO:0000256" key="1">
    <source>
        <dbReference type="SAM" id="MobiDB-lite"/>
    </source>
</evidence>